<dbReference type="Proteomes" id="UP000019184">
    <property type="component" value="Unassembled WGS sequence"/>
</dbReference>
<dbReference type="RefSeq" id="WP_051497758.1">
    <property type="nucleotide sequence ID" value="NZ_CBTK010000190.1"/>
</dbReference>
<protein>
    <recommendedName>
        <fullName evidence="5">DUF5666 domain-containing protein</fullName>
    </recommendedName>
</protein>
<name>A0A7U7GCG6_9GAMM</name>
<dbReference type="PROSITE" id="PS51257">
    <property type="entry name" value="PROKAR_LIPOPROTEIN"/>
    <property type="match status" value="1"/>
</dbReference>
<feature type="signal peptide" evidence="2">
    <location>
        <begin position="1"/>
        <end position="23"/>
    </location>
</feature>
<gene>
    <name evidence="3" type="ORF">BN874_270015</name>
</gene>
<organism evidence="3 4">
    <name type="scientific">Candidatus Contendobacter odensis Run_B_J11</name>
    <dbReference type="NCBI Taxonomy" id="1400861"/>
    <lineage>
        <taxon>Bacteria</taxon>
        <taxon>Pseudomonadati</taxon>
        <taxon>Pseudomonadota</taxon>
        <taxon>Gammaproteobacteria</taxon>
        <taxon>Candidatus Competibacteraceae</taxon>
        <taxon>Candidatus Contendibacter</taxon>
    </lineage>
</organism>
<evidence type="ECO:0000313" key="3">
    <source>
        <dbReference type="EMBL" id="CDH45622.1"/>
    </source>
</evidence>
<feature type="chain" id="PRO_5031481598" description="DUF5666 domain-containing protein" evidence="2">
    <location>
        <begin position="24"/>
        <end position="217"/>
    </location>
</feature>
<comment type="caution">
    <text evidence="3">The sequence shown here is derived from an EMBL/GenBank/DDBJ whole genome shotgun (WGS) entry which is preliminary data.</text>
</comment>
<evidence type="ECO:0000256" key="1">
    <source>
        <dbReference type="SAM" id="MobiDB-lite"/>
    </source>
</evidence>
<sequence length="217" mass="23134">MNNRIVTALGVLGLLLTTGCATTDKAPEATQKPMAAQPAAPEAQVGEVLTATFTVRAVDLKQRLVTLKDKQGKLTTIHVGEEARNLPQVKVGDLVTVKYYEAVALRINSDTTGGITSRKDTLSGSRAELGQRPGGSVRNTVEILANVLAIDQKTRKITFQGPERALIVKAPADKDLSKLNVGDQVKLTYVEELAITVEPAPAKPAKRGPGFKNKVSN</sequence>
<accession>A0A7U7GCG6</accession>
<dbReference type="EMBL" id="CBTK010000190">
    <property type="protein sequence ID" value="CDH45622.1"/>
    <property type="molecule type" value="Genomic_DNA"/>
</dbReference>
<proteinExistence type="predicted"/>
<keyword evidence="2" id="KW-0732">Signal</keyword>
<evidence type="ECO:0008006" key="5">
    <source>
        <dbReference type="Google" id="ProtNLM"/>
    </source>
</evidence>
<dbReference type="OrthoDB" id="8684916at2"/>
<evidence type="ECO:0000313" key="4">
    <source>
        <dbReference type="Proteomes" id="UP000019184"/>
    </source>
</evidence>
<keyword evidence="4" id="KW-1185">Reference proteome</keyword>
<reference evidence="3 4" key="1">
    <citation type="journal article" date="2014" name="ISME J.">
        <title>Candidatus Competibacter-lineage genomes retrieved from metagenomes reveal functional metabolic diversity.</title>
        <authorList>
            <person name="McIlroy S.J."/>
            <person name="Albertsen M."/>
            <person name="Andresen E.K."/>
            <person name="Saunders A.M."/>
            <person name="Kristiansen R."/>
            <person name="Stokholm-Bjerregaard M."/>
            <person name="Nielsen K.L."/>
            <person name="Nielsen P.H."/>
        </authorList>
    </citation>
    <scope>NUCLEOTIDE SEQUENCE [LARGE SCALE GENOMIC DNA]</scope>
    <source>
        <strain evidence="3 4">Run_B_J11</strain>
    </source>
</reference>
<evidence type="ECO:0000256" key="2">
    <source>
        <dbReference type="SAM" id="SignalP"/>
    </source>
</evidence>
<dbReference type="AlphaFoldDB" id="A0A7U7GCG6"/>
<feature type="region of interest" description="Disordered" evidence="1">
    <location>
        <begin position="114"/>
        <end position="134"/>
    </location>
</feature>